<proteinExistence type="predicted"/>
<protein>
    <recommendedName>
        <fullName evidence="1">NADPH-dependent FMN reductase-like domain-containing protein</fullName>
    </recommendedName>
</protein>
<dbReference type="GO" id="GO:0016491">
    <property type="term" value="F:oxidoreductase activity"/>
    <property type="evidence" value="ECO:0007669"/>
    <property type="project" value="InterPro"/>
</dbReference>
<gene>
    <name evidence="2" type="ORF">CDAUBV1_LOCUS14462</name>
</gene>
<dbReference type="Pfam" id="PF03358">
    <property type="entry name" value="FMN_red"/>
    <property type="match status" value="1"/>
</dbReference>
<sequence>MKAVLFASSIRPGRLNDRVLKLVSGRLEALGHSVQIVDPKERQLPMLQTPLHFYGDPTKVPKELVELNSLVKDADILVFTTCEYNRSVPPALSNLLDHLPPTTFGYKPAAIISYSPGSSAGIMASNNLVGLLGELGCLMTPHKVNIGLLTEKVSESGEPMGPQKARDALTAEIDLVIQQAAYIAQRMLDHSPSESQPKIHPYC</sequence>
<accession>A0AAV2TQD8</accession>
<dbReference type="PANTHER" id="PTHR30543:SF21">
    <property type="entry name" value="NAD(P)H-DEPENDENT FMN REDUCTASE LOT6"/>
    <property type="match status" value="1"/>
</dbReference>
<dbReference type="EMBL" id="CAXLJL010000601">
    <property type="protein sequence ID" value="CAL5139448.1"/>
    <property type="molecule type" value="Genomic_DNA"/>
</dbReference>
<comment type="caution">
    <text evidence="2">The sequence shown here is derived from an EMBL/GenBank/DDBJ whole genome shotgun (WGS) entry which is preliminary data.</text>
</comment>
<reference evidence="2" key="1">
    <citation type="submission" date="2024-06" db="EMBL/GenBank/DDBJ databases">
        <authorList>
            <person name="Liu X."/>
            <person name="Lenzi L."/>
            <person name="Haldenby T S."/>
            <person name="Uol C."/>
        </authorList>
    </citation>
    <scope>NUCLEOTIDE SEQUENCE</scope>
</reference>
<dbReference type="InterPro" id="IPR029039">
    <property type="entry name" value="Flavoprotein-like_sf"/>
</dbReference>
<dbReference type="Gene3D" id="3.40.50.360">
    <property type="match status" value="1"/>
</dbReference>
<feature type="domain" description="NADPH-dependent FMN reductase-like" evidence="1">
    <location>
        <begin position="1"/>
        <end position="146"/>
    </location>
</feature>
<organism evidence="2 3">
    <name type="scientific">Calicophoron daubneyi</name>
    <name type="common">Rumen fluke</name>
    <name type="synonym">Paramphistomum daubneyi</name>
    <dbReference type="NCBI Taxonomy" id="300641"/>
    <lineage>
        <taxon>Eukaryota</taxon>
        <taxon>Metazoa</taxon>
        <taxon>Spiralia</taxon>
        <taxon>Lophotrochozoa</taxon>
        <taxon>Platyhelminthes</taxon>
        <taxon>Trematoda</taxon>
        <taxon>Digenea</taxon>
        <taxon>Plagiorchiida</taxon>
        <taxon>Pronocephalata</taxon>
        <taxon>Paramphistomoidea</taxon>
        <taxon>Paramphistomidae</taxon>
        <taxon>Calicophoron</taxon>
    </lineage>
</organism>
<evidence type="ECO:0000313" key="2">
    <source>
        <dbReference type="EMBL" id="CAL5139448.1"/>
    </source>
</evidence>
<name>A0AAV2TQD8_CALDB</name>
<dbReference type="GO" id="GO:0010181">
    <property type="term" value="F:FMN binding"/>
    <property type="evidence" value="ECO:0007669"/>
    <property type="project" value="TreeGrafter"/>
</dbReference>
<evidence type="ECO:0000313" key="3">
    <source>
        <dbReference type="Proteomes" id="UP001497525"/>
    </source>
</evidence>
<dbReference type="InterPro" id="IPR005025">
    <property type="entry name" value="FMN_Rdtase-like_dom"/>
</dbReference>
<dbReference type="AlphaFoldDB" id="A0AAV2TQD8"/>
<dbReference type="SUPFAM" id="SSF52218">
    <property type="entry name" value="Flavoproteins"/>
    <property type="match status" value="1"/>
</dbReference>
<dbReference type="PANTHER" id="PTHR30543">
    <property type="entry name" value="CHROMATE REDUCTASE"/>
    <property type="match status" value="1"/>
</dbReference>
<dbReference type="GO" id="GO:0005829">
    <property type="term" value="C:cytosol"/>
    <property type="evidence" value="ECO:0007669"/>
    <property type="project" value="TreeGrafter"/>
</dbReference>
<dbReference type="InterPro" id="IPR050712">
    <property type="entry name" value="NAD(P)H-dep_reductase"/>
</dbReference>
<evidence type="ECO:0000259" key="1">
    <source>
        <dbReference type="Pfam" id="PF03358"/>
    </source>
</evidence>
<dbReference type="Proteomes" id="UP001497525">
    <property type="component" value="Unassembled WGS sequence"/>
</dbReference>